<evidence type="ECO:0000256" key="1">
    <source>
        <dbReference type="SAM" id="MobiDB-lite"/>
    </source>
</evidence>
<dbReference type="EMBL" id="JANPWB010000010">
    <property type="protein sequence ID" value="KAJ1136907.1"/>
    <property type="molecule type" value="Genomic_DNA"/>
</dbReference>
<evidence type="ECO:0000313" key="6">
    <source>
        <dbReference type="EMBL" id="KAJ1136907.1"/>
    </source>
</evidence>
<dbReference type="Proteomes" id="UP001066276">
    <property type="component" value="Chromosome 6"/>
</dbReference>
<evidence type="ECO:0000313" key="4">
    <source>
        <dbReference type="EMBL" id="KAJ1136905.1"/>
    </source>
</evidence>
<proteinExistence type="predicted"/>
<organism evidence="7 8">
    <name type="scientific">Pleurodeles waltl</name>
    <name type="common">Iberian ribbed newt</name>
    <dbReference type="NCBI Taxonomy" id="8319"/>
    <lineage>
        <taxon>Eukaryota</taxon>
        <taxon>Metazoa</taxon>
        <taxon>Chordata</taxon>
        <taxon>Craniata</taxon>
        <taxon>Vertebrata</taxon>
        <taxon>Euteleostomi</taxon>
        <taxon>Amphibia</taxon>
        <taxon>Batrachia</taxon>
        <taxon>Caudata</taxon>
        <taxon>Salamandroidea</taxon>
        <taxon>Salamandridae</taxon>
        <taxon>Pleurodelinae</taxon>
        <taxon>Pleurodeles</taxon>
    </lineage>
</organism>
<reference evidence="7" key="1">
    <citation type="journal article" date="2022" name="bioRxiv">
        <title>Sequencing and chromosome-scale assembly of the giantPleurodeles waltlgenome.</title>
        <authorList>
            <person name="Brown T."/>
            <person name="Elewa A."/>
            <person name="Iarovenko S."/>
            <person name="Subramanian E."/>
            <person name="Araus A.J."/>
            <person name="Petzold A."/>
            <person name="Susuki M."/>
            <person name="Suzuki K.-i.T."/>
            <person name="Hayashi T."/>
            <person name="Toyoda A."/>
            <person name="Oliveira C."/>
            <person name="Osipova E."/>
            <person name="Leigh N.D."/>
            <person name="Simon A."/>
            <person name="Yun M.H."/>
        </authorList>
    </citation>
    <scope>NUCLEOTIDE SEQUENCE</scope>
    <source>
        <strain evidence="7">20211129_DDA</strain>
        <tissue evidence="7">Liver</tissue>
    </source>
</reference>
<dbReference type="EMBL" id="JANPWB010000010">
    <property type="protein sequence ID" value="KAJ1136905.1"/>
    <property type="molecule type" value="Genomic_DNA"/>
</dbReference>
<dbReference type="AlphaFoldDB" id="A0AAV7QEK5"/>
<sequence length="81" mass="8497">MSEKTSSGKKERVGASATCEDDDGVPEERNGGLAAALLLLLLGRLHALQVAAARAGAAEQKDPPHLPQTGEWASRRFCING</sequence>
<name>A0AAV7QEK5_PLEWA</name>
<evidence type="ECO:0000313" key="5">
    <source>
        <dbReference type="EMBL" id="KAJ1136906.1"/>
    </source>
</evidence>
<evidence type="ECO:0000313" key="2">
    <source>
        <dbReference type="EMBL" id="KAJ1136901.1"/>
    </source>
</evidence>
<dbReference type="EMBL" id="JANPWB010000010">
    <property type="protein sequence ID" value="KAJ1136906.1"/>
    <property type="molecule type" value="Genomic_DNA"/>
</dbReference>
<evidence type="ECO:0000313" key="7">
    <source>
        <dbReference type="EMBL" id="KAJ1136908.1"/>
    </source>
</evidence>
<accession>A0AAV7QEK5</accession>
<keyword evidence="8" id="KW-1185">Reference proteome</keyword>
<dbReference type="EMBL" id="JANPWB010000010">
    <property type="protein sequence ID" value="KAJ1136904.1"/>
    <property type="molecule type" value="Genomic_DNA"/>
</dbReference>
<protein>
    <submittedName>
        <fullName evidence="7">Uncharacterized protein</fullName>
    </submittedName>
</protein>
<evidence type="ECO:0000313" key="3">
    <source>
        <dbReference type="EMBL" id="KAJ1136904.1"/>
    </source>
</evidence>
<feature type="region of interest" description="Disordered" evidence="1">
    <location>
        <begin position="1"/>
        <end position="27"/>
    </location>
</feature>
<dbReference type="EMBL" id="JANPWB010000010">
    <property type="protein sequence ID" value="KAJ1136901.1"/>
    <property type="molecule type" value="Genomic_DNA"/>
</dbReference>
<feature type="region of interest" description="Disordered" evidence="1">
    <location>
        <begin position="53"/>
        <end position="73"/>
    </location>
</feature>
<comment type="caution">
    <text evidence="7">The sequence shown here is derived from an EMBL/GenBank/DDBJ whole genome shotgun (WGS) entry which is preliminary data.</text>
</comment>
<dbReference type="EMBL" id="JANPWB010000010">
    <property type="protein sequence ID" value="KAJ1136908.1"/>
    <property type="molecule type" value="Genomic_DNA"/>
</dbReference>
<evidence type="ECO:0000313" key="8">
    <source>
        <dbReference type="Proteomes" id="UP001066276"/>
    </source>
</evidence>
<gene>
    <name evidence="2" type="ORF">NDU88_003315</name>
    <name evidence="3" type="ORF">NDU88_003318</name>
    <name evidence="4" type="ORF">NDU88_003319</name>
    <name evidence="5" type="ORF">NDU88_003320</name>
    <name evidence="6" type="ORF">NDU88_003321</name>
    <name evidence="7" type="ORF">NDU88_003322</name>
</gene>
<feature type="compositionally biased region" description="Basic and acidic residues" evidence="1">
    <location>
        <begin position="1"/>
        <end position="13"/>
    </location>
</feature>